<proteinExistence type="predicted"/>
<dbReference type="RefSeq" id="WP_276303317.1">
    <property type="nucleotide sequence ID" value="NZ_CP119992.1"/>
</dbReference>
<reference evidence="2 3" key="1">
    <citation type="journal article" date="2019" name="Int. J. Syst. Evol. Microbiol.">
        <title>The Global Catalogue of Microorganisms (GCM) 10K type strain sequencing project: providing services to taxonomists for standard genome sequencing and annotation.</title>
        <authorList>
            <consortium name="The Broad Institute Genomics Platform"/>
            <consortium name="The Broad Institute Genome Sequencing Center for Infectious Disease"/>
            <person name="Wu L."/>
            <person name="Ma J."/>
        </authorList>
    </citation>
    <scope>NUCLEOTIDE SEQUENCE [LARGE SCALE GENOMIC DNA]</scope>
    <source>
        <strain evidence="2 3">PSR21</strain>
    </source>
</reference>
<comment type="caution">
    <text evidence="2">The sequence shown here is derived from an EMBL/GenBank/DDBJ whole genome shotgun (WGS) entry which is preliminary data.</text>
</comment>
<feature type="compositionally biased region" description="Basic and acidic residues" evidence="1">
    <location>
        <begin position="28"/>
        <end position="39"/>
    </location>
</feature>
<protein>
    <submittedName>
        <fullName evidence="2">DUF1059 domain-containing protein</fullName>
    </submittedName>
</protein>
<sequence length="53" mass="6230">MAYQFDCIVDGCDFRAEGDSEEEVMNEVQEHARNEHPDMDVDEQQIRDNIQQV</sequence>
<feature type="region of interest" description="Disordered" evidence="1">
    <location>
        <begin position="20"/>
        <end position="53"/>
    </location>
</feature>
<evidence type="ECO:0000256" key="1">
    <source>
        <dbReference type="SAM" id="MobiDB-lite"/>
    </source>
</evidence>
<accession>A0ABD6AB68</accession>
<dbReference type="AlphaFoldDB" id="A0ABD6AB68"/>
<dbReference type="EMBL" id="JBHTBF010000002">
    <property type="protein sequence ID" value="MFC7317435.1"/>
    <property type="molecule type" value="Genomic_DNA"/>
</dbReference>
<name>A0ABD6AB68_9EURY</name>
<dbReference type="Pfam" id="PF06348">
    <property type="entry name" value="DUF1059"/>
    <property type="match status" value="1"/>
</dbReference>
<dbReference type="Proteomes" id="UP001596547">
    <property type="component" value="Unassembled WGS sequence"/>
</dbReference>
<evidence type="ECO:0000313" key="3">
    <source>
        <dbReference type="Proteomes" id="UP001596547"/>
    </source>
</evidence>
<dbReference type="InterPro" id="IPR009409">
    <property type="entry name" value="DUF1059"/>
</dbReference>
<gene>
    <name evidence="2" type="ORF">ACFQPE_11640</name>
</gene>
<organism evidence="2 3">
    <name type="scientific">Halomarina halobia</name>
    <dbReference type="NCBI Taxonomy" id="3033386"/>
    <lineage>
        <taxon>Archaea</taxon>
        <taxon>Methanobacteriati</taxon>
        <taxon>Methanobacteriota</taxon>
        <taxon>Stenosarchaea group</taxon>
        <taxon>Halobacteria</taxon>
        <taxon>Halobacteriales</taxon>
        <taxon>Natronomonadaceae</taxon>
        <taxon>Halomarina</taxon>
    </lineage>
</organism>
<evidence type="ECO:0000313" key="2">
    <source>
        <dbReference type="EMBL" id="MFC7317435.1"/>
    </source>
</evidence>
<keyword evidence="3" id="KW-1185">Reference proteome</keyword>
<dbReference type="GeneID" id="79315895"/>